<reference evidence="2" key="1">
    <citation type="submission" date="2017-09" db="EMBL/GenBank/DDBJ databases">
        <title>Depth-based differentiation of microbial function through sediment-hosted aquifers and enrichment of novel symbionts in the deep terrestrial subsurface.</title>
        <authorList>
            <person name="Probst A.J."/>
            <person name="Ladd B."/>
            <person name="Jarett J.K."/>
            <person name="Geller-Mcgrath D.E."/>
            <person name="Sieber C.M.K."/>
            <person name="Emerson J.B."/>
            <person name="Anantharaman K."/>
            <person name="Thomas B.C."/>
            <person name="Malmstrom R."/>
            <person name="Stieglmeier M."/>
            <person name="Klingl A."/>
            <person name="Woyke T."/>
            <person name="Ryan C.M."/>
            <person name="Banfield J.F."/>
        </authorList>
    </citation>
    <scope>NUCLEOTIDE SEQUENCE [LARGE SCALE GENOMIC DNA]</scope>
</reference>
<evidence type="ECO:0000313" key="2">
    <source>
        <dbReference type="Proteomes" id="UP000230935"/>
    </source>
</evidence>
<comment type="caution">
    <text evidence="1">The sequence shown here is derived from an EMBL/GenBank/DDBJ whole genome shotgun (WGS) entry which is preliminary data.</text>
</comment>
<dbReference type="GO" id="GO:0003677">
    <property type="term" value="F:DNA binding"/>
    <property type="evidence" value="ECO:0007669"/>
    <property type="project" value="InterPro"/>
</dbReference>
<name>A0A2H0W017_9BACT</name>
<evidence type="ECO:0000313" key="1">
    <source>
        <dbReference type="EMBL" id="PIS04693.1"/>
    </source>
</evidence>
<organism evidence="1 2">
    <name type="scientific">Candidatus Buchananbacteria bacterium CG10_big_fil_rev_8_21_14_0_10_42_9</name>
    <dbReference type="NCBI Taxonomy" id="1974526"/>
    <lineage>
        <taxon>Bacteria</taxon>
        <taxon>Candidatus Buchananiibacteriota</taxon>
    </lineage>
</organism>
<accession>A0A2H0W017</accession>
<dbReference type="GO" id="GO:0045892">
    <property type="term" value="P:negative regulation of DNA-templated transcription"/>
    <property type="evidence" value="ECO:0007669"/>
    <property type="project" value="UniProtKB-ARBA"/>
</dbReference>
<gene>
    <name evidence="1" type="ORF">COT81_05160</name>
</gene>
<sequence length="92" mass="10745">MKGKIQRPYKNRALHRLRIIQGQLRGLEKMVEDEKYCIDVLTQALAIQESIKSFSSLMLENHLKTHASRLLRGNNKNKAINELVNIYKLNQK</sequence>
<dbReference type="AlphaFoldDB" id="A0A2H0W017"/>
<dbReference type="EMBL" id="PEZZ01000042">
    <property type="protein sequence ID" value="PIS04693.1"/>
    <property type="molecule type" value="Genomic_DNA"/>
</dbReference>
<dbReference type="Gene3D" id="1.20.58.1000">
    <property type="entry name" value="Metal-sensitive repressor, helix protomer"/>
    <property type="match status" value="1"/>
</dbReference>
<dbReference type="PANTHER" id="PTHR33677">
    <property type="entry name" value="TRANSCRIPTIONAL REPRESSOR FRMR-RELATED"/>
    <property type="match status" value="1"/>
</dbReference>
<proteinExistence type="predicted"/>
<evidence type="ECO:0008006" key="3">
    <source>
        <dbReference type="Google" id="ProtNLM"/>
    </source>
</evidence>
<dbReference type="Pfam" id="PF02583">
    <property type="entry name" value="Trns_repr_metal"/>
    <property type="match status" value="1"/>
</dbReference>
<protein>
    <recommendedName>
        <fullName evidence="3">Transcriptional regulator</fullName>
    </recommendedName>
</protein>
<dbReference type="InterPro" id="IPR038390">
    <property type="entry name" value="Metal_Tscrpt_repr_sf"/>
</dbReference>
<dbReference type="Proteomes" id="UP000230935">
    <property type="component" value="Unassembled WGS sequence"/>
</dbReference>
<dbReference type="InterPro" id="IPR003735">
    <property type="entry name" value="Metal_Tscrpt_repr"/>
</dbReference>
<dbReference type="GO" id="GO:0046872">
    <property type="term" value="F:metal ion binding"/>
    <property type="evidence" value="ECO:0007669"/>
    <property type="project" value="InterPro"/>
</dbReference>